<keyword evidence="2" id="KW-1185">Reference proteome</keyword>
<organism evidence="1 2">
    <name type="scientific">Glonium stellatum</name>
    <dbReference type="NCBI Taxonomy" id="574774"/>
    <lineage>
        <taxon>Eukaryota</taxon>
        <taxon>Fungi</taxon>
        <taxon>Dikarya</taxon>
        <taxon>Ascomycota</taxon>
        <taxon>Pezizomycotina</taxon>
        <taxon>Dothideomycetes</taxon>
        <taxon>Pleosporomycetidae</taxon>
        <taxon>Gloniales</taxon>
        <taxon>Gloniaceae</taxon>
        <taxon>Glonium</taxon>
    </lineage>
</organism>
<dbReference type="PANTHER" id="PTHR24148:SF73">
    <property type="entry name" value="HET DOMAIN PROTEIN (AFU_ORTHOLOGUE AFUA_8G01020)"/>
    <property type="match status" value="1"/>
</dbReference>
<dbReference type="AlphaFoldDB" id="A0A8E2EXA8"/>
<dbReference type="OrthoDB" id="5416609at2759"/>
<name>A0A8E2EXA8_9PEZI</name>
<dbReference type="EMBL" id="KV750033">
    <property type="protein sequence ID" value="OCL06571.1"/>
    <property type="molecule type" value="Genomic_DNA"/>
</dbReference>
<reference evidence="1 2" key="1">
    <citation type="journal article" date="2016" name="Nat. Commun.">
        <title>Ectomycorrhizal ecology is imprinted in the genome of the dominant symbiotic fungus Cenococcum geophilum.</title>
        <authorList>
            <consortium name="DOE Joint Genome Institute"/>
            <person name="Peter M."/>
            <person name="Kohler A."/>
            <person name="Ohm R.A."/>
            <person name="Kuo A."/>
            <person name="Krutzmann J."/>
            <person name="Morin E."/>
            <person name="Arend M."/>
            <person name="Barry K.W."/>
            <person name="Binder M."/>
            <person name="Choi C."/>
            <person name="Clum A."/>
            <person name="Copeland A."/>
            <person name="Grisel N."/>
            <person name="Haridas S."/>
            <person name="Kipfer T."/>
            <person name="LaButti K."/>
            <person name="Lindquist E."/>
            <person name="Lipzen A."/>
            <person name="Maire R."/>
            <person name="Meier B."/>
            <person name="Mihaltcheva S."/>
            <person name="Molinier V."/>
            <person name="Murat C."/>
            <person name="Poggeler S."/>
            <person name="Quandt C.A."/>
            <person name="Sperisen C."/>
            <person name="Tritt A."/>
            <person name="Tisserant E."/>
            <person name="Crous P.W."/>
            <person name="Henrissat B."/>
            <person name="Nehls U."/>
            <person name="Egli S."/>
            <person name="Spatafora J.W."/>
            <person name="Grigoriev I.V."/>
            <person name="Martin F.M."/>
        </authorList>
    </citation>
    <scope>NUCLEOTIDE SEQUENCE [LARGE SCALE GENOMIC DNA]</scope>
    <source>
        <strain evidence="1 2">CBS 207.34</strain>
    </source>
</reference>
<evidence type="ECO:0000313" key="1">
    <source>
        <dbReference type="EMBL" id="OCL06571.1"/>
    </source>
</evidence>
<dbReference type="PANTHER" id="PTHR24148">
    <property type="entry name" value="ANKYRIN REPEAT DOMAIN-CONTAINING PROTEIN 39 HOMOLOG-RELATED"/>
    <property type="match status" value="1"/>
</dbReference>
<sequence length="186" mass="20711">MFLSITRGVIQKKTNPRDKVYALRGICTDADNAATIPDYSKAVQEAFIETARYLISEPDVLHVLGAARIGRTRSVEGLPSWVPDWSPKAHAPLNAGYNTTKSSQPIINVDTARDILSVVGVRIDELKATGQVYTTPAFIRSTCAGSARNFIKEYLWHEKARILATEDMMILIEMASRSLRRCGEHY</sequence>
<proteinExistence type="predicted"/>
<gene>
    <name evidence="1" type="ORF">AOQ84DRAFT_390101</name>
</gene>
<accession>A0A8E2EXA8</accession>
<evidence type="ECO:0000313" key="2">
    <source>
        <dbReference type="Proteomes" id="UP000250140"/>
    </source>
</evidence>
<dbReference type="Proteomes" id="UP000250140">
    <property type="component" value="Unassembled WGS sequence"/>
</dbReference>
<protein>
    <submittedName>
        <fullName evidence="1">Uncharacterized protein</fullName>
    </submittedName>
</protein>
<dbReference type="InterPro" id="IPR052895">
    <property type="entry name" value="HetReg/Transcr_Mod"/>
</dbReference>